<evidence type="ECO:0000256" key="1">
    <source>
        <dbReference type="ARBA" id="ARBA00004613"/>
    </source>
</evidence>
<dbReference type="RefSeq" id="WP_085799374.1">
    <property type="nucleotide sequence ID" value="NZ_FWXB01000003.1"/>
</dbReference>
<keyword evidence="4" id="KW-1185">Reference proteome</keyword>
<dbReference type="InterPro" id="IPR011049">
    <property type="entry name" value="Serralysin-like_metalloprot_C"/>
</dbReference>
<dbReference type="InterPro" id="IPR001343">
    <property type="entry name" value="Hemolysn_Ca-bd"/>
</dbReference>
<dbReference type="GO" id="GO:0005509">
    <property type="term" value="F:calcium ion binding"/>
    <property type="evidence" value="ECO:0007669"/>
    <property type="project" value="InterPro"/>
</dbReference>
<dbReference type="EC" id="5.1.3.-" evidence="3"/>
<dbReference type="InterPro" id="IPR050557">
    <property type="entry name" value="RTX_toxin/Mannuronan_C5-epim"/>
</dbReference>
<dbReference type="GO" id="GO:0016853">
    <property type="term" value="F:isomerase activity"/>
    <property type="evidence" value="ECO:0007669"/>
    <property type="project" value="UniProtKB-KW"/>
</dbReference>
<dbReference type="AlphaFoldDB" id="A0A1X7BP70"/>
<reference evidence="3 4" key="1">
    <citation type="submission" date="2017-03" db="EMBL/GenBank/DDBJ databases">
        <authorList>
            <person name="Afonso C.L."/>
            <person name="Miller P.J."/>
            <person name="Scott M.A."/>
            <person name="Spackman E."/>
            <person name="Goraichik I."/>
            <person name="Dimitrov K.M."/>
            <person name="Suarez D.L."/>
            <person name="Swayne D.E."/>
        </authorList>
    </citation>
    <scope>NUCLEOTIDE SEQUENCE [LARGE SCALE GENOMIC DNA]</scope>
    <source>
        <strain evidence="3 4">CECT 7745</strain>
    </source>
</reference>
<evidence type="ECO:0000313" key="3">
    <source>
        <dbReference type="EMBL" id="SMC11426.1"/>
    </source>
</evidence>
<dbReference type="InterPro" id="IPR018511">
    <property type="entry name" value="Hemolysin-typ_Ca-bd_CS"/>
</dbReference>
<name>A0A1X7BP70_9RHOB</name>
<dbReference type="Pfam" id="PF00353">
    <property type="entry name" value="HemolysinCabind"/>
    <property type="match status" value="4"/>
</dbReference>
<dbReference type="EMBL" id="FWXB01000003">
    <property type="protein sequence ID" value="SMC11426.1"/>
    <property type="molecule type" value="Genomic_DNA"/>
</dbReference>
<evidence type="ECO:0000256" key="2">
    <source>
        <dbReference type="ARBA" id="ARBA00022525"/>
    </source>
</evidence>
<dbReference type="PRINTS" id="PR00313">
    <property type="entry name" value="CABNDNGRPT"/>
</dbReference>
<accession>A0A1X7BP70</accession>
<dbReference type="Proteomes" id="UP000193224">
    <property type="component" value="Unassembled WGS sequence"/>
</dbReference>
<dbReference type="PANTHER" id="PTHR38340:SF1">
    <property type="entry name" value="S-LAYER PROTEIN"/>
    <property type="match status" value="1"/>
</dbReference>
<proteinExistence type="predicted"/>
<sequence>MVQYSSSSVHDGSLSGPVTGIVDLDMALFGGEWKLFATNEADDSISVLNILDANGATPSGAATTVPAANFSATNLDIVSANGGEYAIFTGDGAGFHTNYEITSTGQIGPSYLLLPLSGHVGELETISTASVGGQTLVATSQAGQSGFTIQRAPFDLELFLIQNVAVPGGDIADVELISFGATGLAIAIDRADNKILSYTVAGNGTLTAADTLGVADGLSMIEPDILRIVDVAGKNFGVVAAGSSSSISVFEIADDGQLTARDHVIDGQGTRFASISELAVVEANGRTFILAAGADDGMTLLELLPDGRMIHHATIDSADASTLQNISAVTGEAHDGTLHVFVASETEAGLTELTFDLGTTGVVQDAGSGADTINGGAGDDVLFGGHGDDDDVLFGHDGDDILVAGHGVDSLTGGLGADVFVFGNSPDGGQVEDFNVAHDMLDLSGWSLLQDASQLNYTSYQNRVDVSFQGYNITVFSHNGRDLDPDDVADRIIINPGHSIISETPASANLNDTHHGTAGDDVLFGNADQDVFYASTGADIYVGGGDFDMVTFENATNRIKFDFEGPRKQNRGEIRDDKLYSIEGVEGTDFQDVLKGNLRDNWFDGGDGGDILAGRKGHDQLQGGAGDDILNGGDGRDTLIGGSGDDVLYGGRGVDAFHFASGRDKIKDFTILKDTLHIDGALLADPTMTASEVLDTYGRDLGRKVLLDFGLDGNGDSQMIILQGVRNLDVLTDSLFVF</sequence>
<dbReference type="Gene3D" id="2.150.10.10">
    <property type="entry name" value="Serralysin-like metalloprotease, C-terminal"/>
    <property type="match status" value="3"/>
</dbReference>
<organism evidence="3 4">
    <name type="scientific">Roseovarius aestuarii</name>
    <dbReference type="NCBI Taxonomy" id="475083"/>
    <lineage>
        <taxon>Bacteria</taxon>
        <taxon>Pseudomonadati</taxon>
        <taxon>Pseudomonadota</taxon>
        <taxon>Alphaproteobacteria</taxon>
        <taxon>Rhodobacterales</taxon>
        <taxon>Roseobacteraceae</taxon>
        <taxon>Roseovarius</taxon>
    </lineage>
</organism>
<comment type="subcellular location">
    <subcellularLocation>
        <location evidence="1">Secreted</location>
    </subcellularLocation>
</comment>
<dbReference type="PROSITE" id="PS00330">
    <property type="entry name" value="HEMOLYSIN_CALCIUM"/>
    <property type="match status" value="4"/>
</dbReference>
<dbReference type="OrthoDB" id="9342475at2"/>
<dbReference type="PANTHER" id="PTHR38340">
    <property type="entry name" value="S-LAYER PROTEIN"/>
    <property type="match status" value="1"/>
</dbReference>
<dbReference type="GO" id="GO:0005576">
    <property type="term" value="C:extracellular region"/>
    <property type="evidence" value="ECO:0007669"/>
    <property type="project" value="UniProtKB-SubCell"/>
</dbReference>
<keyword evidence="2" id="KW-0964">Secreted</keyword>
<dbReference type="SUPFAM" id="SSF51120">
    <property type="entry name" value="beta-Roll"/>
    <property type="match status" value="2"/>
</dbReference>
<keyword evidence="3" id="KW-0413">Isomerase</keyword>
<protein>
    <submittedName>
        <fullName evidence="3">Poly(Beta-D-mannuronate) C5 epimerase 2</fullName>
        <ecNumber evidence="3">5.1.3.-</ecNumber>
    </submittedName>
</protein>
<gene>
    <name evidence="3" type="primary">algE2</name>
    <name evidence="3" type="ORF">ROA7745_01239</name>
</gene>
<evidence type="ECO:0000313" key="4">
    <source>
        <dbReference type="Proteomes" id="UP000193224"/>
    </source>
</evidence>